<sequence length="91" mass="10356">SGLRVTTSTGLHRRRAFAQVGGLGAPLLPHQLLNHRHPRHRAQRQARSHHRDMGAPEGDIGFRSFRLKQEKGKSRILVGYEIFPVCYFFGN</sequence>
<dbReference type="EMBL" id="CAMGYJ010000005">
    <property type="protein sequence ID" value="CAI0426077.1"/>
    <property type="molecule type" value="Genomic_DNA"/>
</dbReference>
<gene>
    <name evidence="2" type="ORF">LITE_LOCUS20634</name>
</gene>
<protein>
    <submittedName>
        <fullName evidence="2">Uncharacterized protein</fullName>
    </submittedName>
</protein>
<feature type="compositionally biased region" description="Basic residues" evidence="1">
    <location>
        <begin position="37"/>
        <end position="50"/>
    </location>
</feature>
<reference evidence="2" key="1">
    <citation type="submission" date="2022-08" db="EMBL/GenBank/DDBJ databases">
        <authorList>
            <person name="Gutierrez-Valencia J."/>
        </authorList>
    </citation>
    <scope>NUCLEOTIDE SEQUENCE</scope>
</reference>
<proteinExistence type="predicted"/>
<dbReference type="Proteomes" id="UP001154282">
    <property type="component" value="Unassembled WGS sequence"/>
</dbReference>
<evidence type="ECO:0000313" key="3">
    <source>
        <dbReference type="Proteomes" id="UP001154282"/>
    </source>
</evidence>
<comment type="caution">
    <text evidence="2">The sequence shown here is derived from an EMBL/GenBank/DDBJ whole genome shotgun (WGS) entry which is preliminary data.</text>
</comment>
<accession>A0AAV0KWQ2</accession>
<feature type="region of interest" description="Disordered" evidence="1">
    <location>
        <begin position="37"/>
        <end position="59"/>
    </location>
</feature>
<name>A0AAV0KWQ2_9ROSI</name>
<evidence type="ECO:0000256" key="1">
    <source>
        <dbReference type="SAM" id="MobiDB-lite"/>
    </source>
</evidence>
<organism evidence="2 3">
    <name type="scientific">Linum tenue</name>
    <dbReference type="NCBI Taxonomy" id="586396"/>
    <lineage>
        <taxon>Eukaryota</taxon>
        <taxon>Viridiplantae</taxon>
        <taxon>Streptophyta</taxon>
        <taxon>Embryophyta</taxon>
        <taxon>Tracheophyta</taxon>
        <taxon>Spermatophyta</taxon>
        <taxon>Magnoliopsida</taxon>
        <taxon>eudicotyledons</taxon>
        <taxon>Gunneridae</taxon>
        <taxon>Pentapetalae</taxon>
        <taxon>rosids</taxon>
        <taxon>fabids</taxon>
        <taxon>Malpighiales</taxon>
        <taxon>Linaceae</taxon>
        <taxon>Linum</taxon>
    </lineage>
</organism>
<evidence type="ECO:0000313" key="2">
    <source>
        <dbReference type="EMBL" id="CAI0426077.1"/>
    </source>
</evidence>
<feature type="non-terminal residue" evidence="2">
    <location>
        <position position="1"/>
    </location>
</feature>
<dbReference type="AlphaFoldDB" id="A0AAV0KWQ2"/>
<keyword evidence="3" id="KW-1185">Reference proteome</keyword>